<evidence type="ECO:0000313" key="3">
    <source>
        <dbReference type="Proteomes" id="UP001500928"/>
    </source>
</evidence>
<dbReference type="RefSeq" id="WP_345410651.1">
    <property type="nucleotide sequence ID" value="NZ_BAABHO010000002.1"/>
</dbReference>
<feature type="region of interest" description="Disordered" evidence="1">
    <location>
        <begin position="61"/>
        <end position="137"/>
    </location>
</feature>
<sequence length="137" mass="13775">MTASQEAGGPWLDMSRYPDGDPDEVLSPGEHALLTDALAVDDAALPDAVFEHMLAVVTGDAGEDGADTADTADDPDADPGADDDLLAADDGQGWTDDLAHALGLDGDPIGDPTHDPDPATDPGADPGAGHDGHGGWV</sequence>
<reference evidence="3" key="1">
    <citation type="journal article" date="2019" name="Int. J. Syst. Evol. Microbiol.">
        <title>The Global Catalogue of Microorganisms (GCM) 10K type strain sequencing project: providing services to taxonomists for standard genome sequencing and annotation.</title>
        <authorList>
            <consortium name="The Broad Institute Genomics Platform"/>
            <consortium name="The Broad Institute Genome Sequencing Center for Infectious Disease"/>
            <person name="Wu L."/>
            <person name="Ma J."/>
        </authorList>
    </citation>
    <scope>NUCLEOTIDE SEQUENCE [LARGE SCALE GENOMIC DNA]</scope>
    <source>
        <strain evidence="3">JCM 17979</strain>
    </source>
</reference>
<gene>
    <name evidence="2" type="ORF">GCM10023200_03830</name>
</gene>
<dbReference type="Proteomes" id="UP001500928">
    <property type="component" value="Unassembled WGS sequence"/>
</dbReference>
<feature type="compositionally biased region" description="Basic and acidic residues" evidence="1">
    <location>
        <begin position="128"/>
        <end position="137"/>
    </location>
</feature>
<evidence type="ECO:0008006" key="4">
    <source>
        <dbReference type="Google" id="ProtNLM"/>
    </source>
</evidence>
<keyword evidence="3" id="KW-1185">Reference proteome</keyword>
<protein>
    <recommendedName>
        <fullName evidence="4">DUF5709 domain-containing protein</fullName>
    </recommendedName>
</protein>
<feature type="compositionally biased region" description="Low complexity" evidence="1">
    <location>
        <begin position="100"/>
        <end position="111"/>
    </location>
</feature>
<feature type="region of interest" description="Disordered" evidence="1">
    <location>
        <begin position="1"/>
        <end position="23"/>
    </location>
</feature>
<feature type="compositionally biased region" description="Acidic residues" evidence="1">
    <location>
        <begin position="61"/>
        <end position="87"/>
    </location>
</feature>
<dbReference type="EMBL" id="BAABHO010000002">
    <property type="protein sequence ID" value="GAA4774577.1"/>
    <property type="molecule type" value="Genomic_DNA"/>
</dbReference>
<comment type="caution">
    <text evidence="2">The sequence shown here is derived from an EMBL/GenBank/DDBJ whole genome shotgun (WGS) entry which is preliminary data.</text>
</comment>
<proteinExistence type="predicted"/>
<accession>A0ABP9A7J5</accession>
<organism evidence="2 3">
    <name type="scientific">Actinomycetospora chlora</name>
    <dbReference type="NCBI Taxonomy" id="663608"/>
    <lineage>
        <taxon>Bacteria</taxon>
        <taxon>Bacillati</taxon>
        <taxon>Actinomycetota</taxon>
        <taxon>Actinomycetes</taxon>
        <taxon>Pseudonocardiales</taxon>
        <taxon>Pseudonocardiaceae</taxon>
        <taxon>Actinomycetospora</taxon>
    </lineage>
</organism>
<name>A0ABP9A7J5_9PSEU</name>
<evidence type="ECO:0000313" key="2">
    <source>
        <dbReference type="EMBL" id="GAA4774577.1"/>
    </source>
</evidence>
<evidence type="ECO:0000256" key="1">
    <source>
        <dbReference type="SAM" id="MobiDB-lite"/>
    </source>
</evidence>